<dbReference type="Gene3D" id="3.40.50.300">
    <property type="entry name" value="P-loop containing nucleotide triphosphate hydrolases"/>
    <property type="match status" value="2"/>
</dbReference>
<evidence type="ECO:0000259" key="11">
    <source>
        <dbReference type="PROSITE" id="PS50929"/>
    </source>
</evidence>
<evidence type="ECO:0000256" key="5">
    <source>
        <dbReference type="ARBA" id="ARBA00022989"/>
    </source>
</evidence>
<evidence type="ECO:0000256" key="9">
    <source>
        <dbReference type="SAM" id="SignalP"/>
    </source>
</evidence>
<proteinExistence type="predicted"/>
<dbReference type="GO" id="GO:0005524">
    <property type="term" value="F:ATP binding"/>
    <property type="evidence" value="ECO:0007669"/>
    <property type="project" value="UniProtKB-KW"/>
</dbReference>
<protein>
    <recommendedName>
        <fullName evidence="13">ABC transporter domain-containing protein</fullName>
    </recommendedName>
</protein>
<keyword evidence="5 8" id="KW-1133">Transmembrane helix</keyword>
<dbReference type="CDD" id="cd07346">
    <property type="entry name" value="ABC_6TM_exporters"/>
    <property type="match status" value="1"/>
</dbReference>
<dbReference type="PROSITE" id="PS50929">
    <property type="entry name" value="ABC_TM1F"/>
    <property type="match status" value="1"/>
</dbReference>
<gene>
    <name evidence="12" type="ORF">Cvel_21728</name>
</gene>
<evidence type="ECO:0000256" key="3">
    <source>
        <dbReference type="ARBA" id="ARBA00022741"/>
    </source>
</evidence>
<feature type="transmembrane region" description="Helical" evidence="8">
    <location>
        <begin position="286"/>
        <end position="311"/>
    </location>
</feature>
<feature type="compositionally biased region" description="Low complexity" evidence="7">
    <location>
        <begin position="498"/>
        <end position="507"/>
    </location>
</feature>
<dbReference type="PROSITE" id="PS50893">
    <property type="entry name" value="ABC_TRANSPORTER_2"/>
    <property type="match status" value="1"/>
</dbReference>
<evidence type="ECO:0000256" key="8">
    <source>
        <dbReference type="SAM" id="Phobius"/>
    </source>
</evidence>
<feature type="domain" description="ABC transporter" evidence="10">
    <location>
        <begin position="676"/>
        <end position="976"/>
    </location>
</feature>
<dbReference type="PhylomeDB" id="A0A0G4GG24"/>
<dbReference type="Pfam" id="PF00005">
    <property type="entry name" value="ABC_tran"/>
    <property type="match status" value="1"/>
</dbReference>
<evidence type="ECO:0000313" key="12">
    <source>
        <dbReference type="EMBL" id="CEM28490.1"/>
    </source>
</evidence>
<dbReference type="Pfam" id="PF00664">
    <property type="entry name" value="ABC_membrane"/>
    <property type="match status" value="1"/>
</dbReference>
<keyword evidence="6 8" id="KW-0472">Membrane</keyword>
<dbReference type="InterPro" id="IPR039421">
    <property type="entry name" value="Type_1_exporter"/>
</dbReference>
<feature type="chain" id="PRO_5005190399" description="ABC transporter domain-containing protein" evidence="9">
    <location>
        <begin position="21"/>
        <end position="993"/>
    </location>
</feature>
<keyword evidence="2 8" id="KW-0812">Transmembrane</keyword>
<dbReference type="PANTHER" id="PTHR43394">
    <property type="entry name" value="ATP-DEPENDENT PERMEASE MDL1, MITOCHONDRIAL"/>
    <property type="match status" value="1"/>
</dbReference>
<dbReference type="AlphaFoldDB" id="A0A0G4GG24"/>
<dbReference type="InterPro" id="IPR017871">
    <property type="entry name" value="ABC_transporter-like_CS"/>
</dbReference>
<keyword evidence="3" id="KW-0547">Nucleotide-binding</keyword>
<dbReference type="InterPro" id="IPR003439">
    <property type="entry name" value="ABC_transporter-like_ATP-bd"/>
</dbReference>
<dbReference type="InterPro" id="IPR027417">
    <property type="entry name" value="P-loop_NTPase"/>
</dbReference>
<dbReference type="GO" id="GO:0016887">
    <property type="term" value="F:ATP hydrolysis activity"/>
    <property type="evidence" value="ECO:0007669"/>
    <property type="project" value="InterPro"/>
</dbReference>
<dbReference type="GO" id="GO:0090374">
    <property type="term" value="P:oligopeptide export from mitochondrion"/>
    <property type="evidence" value="ECO:0007669"/>
    <property type="project" value="TreeGrafter"/>
</dbReference>
<organism evidence="12">
    <name type="scientific">Chromera velia CCMP2878</name>
    <dbReference type="NCBI Taxonomy" id="1169474"/>
    <lineage>
        <taxon>Eukaryota</taxon>
        <taxon>Sar</taxon>
        <taxon>Alveolata</taxon>
        <taxon>Colpodellida</taxon>
        <taxon>Chromeraceae</taxon>
        <taxon>Chromera</taxon>
    </lineage>
</organism>
<evidence type="ECO:0000256" key="1">
    <source>
        <dbReference type="ARBA" id="ARBA00004141"/>
    </source>
</evidence>
<feature type="region of interest" description="Disordered" evidence="7">
    <location>
        <begin position="662"/>
        <end position="682"/>
    </location>
</feature>
<feature type="region of interest" description="Disordered" evidence="7">
    <location>
        <begin position="458"/>
        <end position="534"/>
    </location>
</feature>
<feature type="transmembrane region" description="Helical" evidence="8">
    <location>
        <begin position="365"/>
        <end position="387"/>
    </location>
</feature>
<evidence type="ECO:0008006" key="13">
    <source>
        <dbReference type="Google" id="ProtNLM"/>
    </source>
</evidence>
<evidence type="ECO:0000256" key="4">
    <source>
        <dbReference type="ARBA" id="ARBA00022840"/>
    </source>
</evidence>
<feature type="domain" description="ABC transmembrane type-1" evidence="11">
    <location>
        <begin position="129"/>
        <end position="411"/>
    </location>
</feature>
<dbReference type="SUPFAM" id="SSF52540">
    <property type="entry name" value="P-loop containing nucleoside triphosphate hydrolases"/>
    <property type="match status" value="1"/>
</dbReference>
<keyword evidence="4" id="KW-0067">ATP-binding</keyword>
<dbReference type="PANTHER" id="PTHR43394:SF1">
    <property type="entry name" value="ATP-BINDING CASSETTE SUB-FAMILY B MEMBER 10, MITOCHONDRIAL"/>
    <property type="match status" value="1"/>
</dbReference>
<dbReference type="SUPFAM" id="SSF90123">
    <property type="entry name" value="ABC transporter transmembrane region"/>
    <property type="match status" value="1"/>
</dbReference>
<feature type="signal peptide" evidence="9">
    <location>
        <begin position="1"/>
        <end position="20"/>
    </location>
</feature>
<name>A0A0G4GG24_9ALVE</name>
<evidence type="ECO:0000256" key="7">
    <source>
        <dbReference type="SAM" id="MobiDB-lite"/>
    </source>
</evidence>
<dbReference type="VEuPathDB" id="CryptoDB:Cvel_21728"/>
<feature type="compositionally biased region" description="Low complexity" evidence="7">
    <location>
        <begin position="585"/>
        <end position="605"/>
    </location>
</feature>
<dbReference type="InterPro" id="IPR003593">
    <property type="entry name" value="AAA+_ATPase"/>
</dbReference>
<dbReference type="SMART" id="SM00382">
    <property type="entry name" value="AAA"/>
    <property type="match status" value="1"/>
</dbReference>
<accession>A0A0G4GG24</accession>
<evidence type="ECO:0000256" key="6">
    <source>
        <dbReference type="ARBA" id="ARBA00023136"/>
    </source>
</evidence>
<feature type="compositionally biased region" description="Gly residues" evidence="7">
    <location>
        <begin position="817"/>
        <end position="830"/>
    </location>
</feature>
<dbReference type="InterPro" id="IPR036640">
    <property type="entry name" value="ABC1_TM_sf"/>
</dbReference>
<evidence type="ECO:0000259" key="10">
    <source>
        <dbReference type="PROSITE" id="PS50893"/>
    </source>
</evidence>
<dbReference type="InterPro" id="IPR011527">
    <property type="entry name" value="ABC1_TM_dom"/>
</dbReference>
<dbReference type="GO" id="GO:0015421">
    <property type="term" value="F:ABC-type oligopeptide transporter activity"/>
    <property type="evidence" value="ECO:0007669"/>
    <property type="project" value="TreeGrafter"/>
</dbReference>
<dbReference type="GO" id="GO:0005743">
    <property type="term" value="C:mitochondrial inner membrane"/>
    <property type="evidence" value="ECO:0007669"/>
    <property type="project" value="TreeGrafter"/>
</dbReference>
<reference evidence="12" key="1">
    <citation type="submission" date="2014-11" db="EMBL/GenBank/DDBJ databases">
        <authorList>
            <person name="Otto D Thomas"/>
            <person name="Naeem Raeece"/>
        </authorList>
    </citation>
    <scope>NUCLEOTIDE SEQUENCE</scope>
</reference>
<feature type="transmembrane region" description="Helical" evidence="8">
    <location>
        <begin position="184"/>
        <end position="208"/>
    </location>
</feature>
<feature type="region of interest" description="Disordered" evidence="7">
    <location>
        <begin position="806"/>
        <end position="835"/>
    </location>
</feature>
<evidence type="ECO:0000256" key="2">
    <source>
        <dbReference type="ARBA" id="ARBA00022692"/>
    </source>
</evidence>
<dbReference type="EMBL" id="CDMZ01001173">
    <property type="protein sequence ID" value="CEM28490.1"/>
    <property type="molecule type" value="Genomic_DNA"/>
</dbReference>
<dbReference type="Gene3D" id="1.20.1560.10">
    <property type="entry name" value="ABC transporter type 1, transmembrane domain"/>
    <property type="match status" value="1"/>
</dbReference>
<sequence>MMKVVLPLYVWTVCCGLCRCEVQYVTAFAQPSQLRRRASSSRTGRSALFAAPAVRTADTPVSAATAEREKEGGGLWGAVKSYWQEHQSIVHGARWSRKPKSPLQGDSVAVARVVRELKQLVDYPLVVPAVLISLTLSAAAFVRPTLLGQVYDIVTQAVIPLGSAKTQEARDEITKRGLVQIVPLLWTFSVLRLYEFCGNFVVGVLFALSKWRLLSKTRLRLFGSILQQETSFHDRTSVGSLSSRIQEDCTKMQGLLNETLRSVLTAVIETVGGCAMMLWSHTSMGIFALVGTPVLLVLTHSLGKIISYYGIAQNDAMADANDVVTESLSNVRVVQAYGGQEREYSRYAKVTRRYLRQLLFQGTDILLLAFGMVMVLRGTLTVGRYIAFRTYMRRFYEGLDKVLQAGVDVQTAVRTCKRYFELVDRIPEIGPFGGLTPSSCEGVIEFEDVWFSYPGTGGGGGRKVEGVSRSSSVSGEEGGGSSVASASSHRDLGGGGSHSHAGEAAKGGASGVLPSSSSHRCGATDDEDLDGETRQPHQCKLLGGVCECNLEDEICMSLCLSESNTERERERKQRDEGALWQLWESSSSSSSSSRTWNSASSQQHHQGGGHTHSLAVGEGGNSTLSGTVHLSEELKASSHRPPSLSLNSSSYSLSSWFRGTSRGVKKTKGESGREGGPLIDEGGGLDESAAVLRGISFKARPSQMIALVGPSGSGKSTVAKLIQRLYEPQQGTIRLDGTDIRDLSPHWLRQQIGVVEQEPQLFNRTVFENIAYGLPSLPPSLHDEGRELDGLPSRVLRHSDDETELLVPVGGNSSFGDPGGGGGGMKGEGGSSDSLWGGLGAEEVKRRVEAAARIANAHEFIKRLPQGYDSVCGGRGTQLSGGQKQRVAIARAVIGQPRIIIFDEATSSLDSESEAAVQKALEELREGRTTIVIAHRLSTIRGADLILVLDEGVVVEGGTHRELVARGEREETAGAVKYLSFIKHQQDFAEAPS</sequence>
<feature type="region of interest" description="Disordered" evidence="7">
    <location>
        <begin position="583"/>
        <end position="625"/>
    </location>
</feature>
<keyword evidence="9" id="KW-0732">Signal</keyword>
<dbReference type="PROSITE" id="PS00211">
    <property type="entry name" value="ABC_TRANSPORTER_1"/>
    <property type="match status" value="1"/>
</dbReference>
<comment type="subcellular location">
    <subcellularLocation>
        <location evidence="1">Membrane</location>
        <topology evidence="1">Multi-pass membrane protein</topology>
    </subcellularLocation>
</comment>